<dbReference type="RefSeq" id="WP_311629562.1">
    <property type="nucleotide sequence ID" value="NZ_JAVREN010000006.1"/>
</dbReference>
<dbReference type="EMBL" id="JAVREN010000006">
    <property type="protein sequence ID" value="MDT0306474.1"/>
    <property type="molecule type" value="Genomic_DNA"/>
</dbReference>
<reference evidence="3" key="1">
    <citation type="submission" date="2023-07" db="EMBL/GenBank/DDBJ databases">
        <title>30 novel species of actinomycetes from the DSMZ collection.</title>
        <authorList>
            <person name="Nouioui I."/>
        </authorList>
    </citation>
    <scope>NUCLEOTIDE SEQUENCE [LARGE SCALE GENOMIC DNA]</scope>
    <source>
        <strain evidence="3">DSM 44917</strain>
    </source>
</reference>
<evidence type="ECO:0000313" key="3">
    <source>
        <dbReference type="Proteomes" id="UP001183388"/>
    </source>
</evidence>
<feature type="region of interest" description="Disordered" evidence="1">
    <location>
        <begin position="1"/>
        <end position="55"/>
    </location>
</feature>
<sequence>MTAPRAAEGEGGEGQARGGVEELGGEEGGNGGGGDAGEGVGERPSCGDTRPVFPGKTYLDWALEDPAGQGLAAVRPIRDEIRKRVGARRGPDRRDRRGA</sequence>
<organism evidence="2 3">
    <name type="scientific">Streptomyces boetiae</name>
    <dbReference type="NCBI Taxonomy" id="3075541"/>
    <lineage>
        <taxon>Bacteria</taxon>
        <taxon>Bacillati</taxon>
        <taxon>Actinomycetota</taxon>
        <taxon>Actinomycetes</taxon>
        <taxon>Kitasatosporales</taxon>
        <taxon>Streptomycetaceae</taxon>
        <taxon>Streptomyces</taxon>
    </lineage>
</organism>
<accession>A0ABU2L4J1</accession>
<feature type="compositionally biased region" description="Gly residues" evidence="1">
    <location>
        <begin position="26"/>
        <end position="39"/>
    </location>
</feature>
<evidence type="ECO:0000256" key="1">
    <source>
        <dbReference type="SAM" id="MobiDB-lite"/>
    </source>
</evidence>
<dbReference type="Proteomes" id="UP001183388">
    <property type="component" value="Unassembled WGS sequence"/>
</dbReference>
<name>A0ABU2L4J1_9ACTN</name>
<gene>
    <name evidence="2" type="ORF">RM780_05810</name>
</gene>
<keyword evidence="3" id="KW-1185">Reference proteome</keyword>
<protein>
    <submittedName>
        <fullName evidence="2">Uncharacterized protein</fullName>
    </submittedName>
</protein>
<proteinExistence type="predicted"/>
<comment type="caution">
    <text evidence="2">The sequence shown here is derived from an EMBL/GenBank/DDBJ whole genome shotgun (WGS) entry which is preliminary data.</text>
</comment>
<evidence type="ECO:0000313" key="2">
    <source>
        <dbReference type="EMBL" id="MDT0306474.1"/>
    </source>
</evidence>